<comment type="caution">
    <text evidence="2">The sequence shown here is derived from an EMBL/GenBank/DDBJ whole genome shotgun (WGS) entry which is preliminary data.</text>
</comment>
<protein>
    <submittedName>
        <fullName evidence="2">ABC transporter permease</fullName>
    </submittedName>
</protein>
<evidence type="ECO:0000313" key="2">
    <source>
        <dbReference type="EMBL" id="MSS16363.1"/>
    </source>
</evidence>
<sequence length="398" mass="44035">MMQKGLMWKLLRKHISKSQLIGFSAANLIGLTIVILAVQFYSDVLPVFNDQESFIRKDYLIVTRNITSAGAMMGDKSQFTDADIADLERQPWCRKVGRFTSGNFGIMATIGGGGAHTMHTQFFFESIPTEFIDVDPTWTFDPAHPQVPVIMSRDYLSLYNFGFASTQGLPKISEGNASSVPMSFTFNGNGRSETMPGHIVGFSSRLNTIIVPESFMRWANARYGDGSTPLPQRLIVEVNRPGDPQIQSYMDAHHYEIAGDKMSSGKAYYFLTLIITIVIIVGVIISLLSFFVLMLSIYLLLQKNTKKLQDLLMLGYSPAEVARPYVKMVVAINCCVLVLSIVLMLVARMCYMDTLRDFGTNGGSLVAALVVAVAIMGCITAGNVAAIKRKVRSLWIQD</sequence>
<proteinExistence type="predicted"/>
<dbReference type="RefSeq" id="WP_154327851.1">
    <property type="nucleotide sequence ID" value="NZ_CP045696.1"/>
</dbReference>
<feature type="transmembrane region" description="Helical" evidence="1">
    <location>
        <begin position="365"/>
        <end position="387"/>
    </location>
</feature>
<dbReference type="EMBL" id="VULT01000001">
    <property type="protein sequence ID" value="MSS16363.1"/>
    <property type="molecule type" value="Genomic_DNA"/>
</dbReference>
<feature type="transmembrane region" description="Helical" evidence="1">
    <location>
        <begin position="268"/>
        <end position="301"/>
    </location>
</feature>
<keyword evidence="3" id="KW-1185">Reference proteome</keyword>
<accession>A0A6L5XAU3</accession>
<feature type="transmembrane region" description="Helical" evidence="1">
    <location>
        <begin position="322"/>
        <end position="345"/>
    </location>
</feature>
<keyword evidence="1" id="KW-0812">Transmembrane</keyword>
<dbReference type="AlphaFoldDB" id="A0A6L5XAU3"/>
<keyword evidence="1" id="KW-0472">Membrane</keyword>
<gene>
    <name evidence="2" type="ORF">FYJ29_01045</name>
</gene>
<dbReference type="Proteomes" id="UP000483362">
    <property type="component" value="Unassembled WGS sequence"/>
</dbReference>
<name>A0A6L5XAU3_9BACT</name>
<evidence type="ECO:0000313" key="3">
    <source>
        <dbReference type="Proteomes" id="UP000483362"/>
    </source>
</evidence>
<keyword evidence="1" id="KW-1133">Transmembrane helix</keyword>
<reference evidence="2 3" key="1">
    <citation type="submission" date="2019-08" db="EMBL/GenBank/DDBJ databases">
        <title>In-depth cultivation of the pig gut microbiome towards novel bacterial diversity and tailored functional studies.</title>
        <authorList>
            <person name="Wylensek D."/>
            <person name="Hitch T.C.A."/>
            <person name="Clavel T."/>
        </authorList>
    </citation>
    <scope>NUCLEOTIDE SEQUENCE [LARGE SCALE GENOMIC DNA]</scope>
    <source>
        <strain evidence="2 3">Oil-RF-744-WCA-WT-10</strain>
    </source>
</reference>
<feature type="transmembrane region" description="Helical" evidence="1">
    <location>
        <begin position="20"/>
        <end position="41"/>
    </location>
</feature>
<organism evidence="2 3">
    <name type="scientific">Sodaliphilus pleomorphus</name>
    <dbReference type="NCBI Taxonomy" id="2606626"/>
    <lineage>
        <taxon>Bacteria</taxon>
        <taxon>Pseudomonadati</taxon>
        <taxon>Bacteroidota</taxon>
        <taxon>Bacteroidia</taxon>
        <taxon>Bacteroidales</taxon>
        <taxon>Muribaculaceae</taxon>
        <taxon>Sodaliphilus</taxon>
    </lineage>
</organism>
<evidence type="ECO:0000256" key="1">
    <source>
        <dbReference type="SAM" id="Phobius"/>
    </source>
</evidence>